<dbReference type="SUPFAM" id="SSF52540">
    <property type="entry name" value="P-loop containing nucleoside triphosphate hydrolases"/>
    <property type="match status" value="1"/>
</dbReference>
<dbReference type="OrthoDB" id="9780828at2"/>
<dbReference type="InterPro" id="IPR003593">
    <property type="entry name" value="AAA+_ATPase"/>
</dbReference>
<evidence type="ECO:0000313" key="7">
    <source>
        <dbReference type="EMBL" id="AZQ61362.1"/>
    </source>
</evidence>
<comment type="similarity">
    <text evidence="1">Belongs to the ABC transporter superfamily.</text>
</comment>
<keyword evidence="8" id="KW-1185">Reference proteome</keyword>
<evidence type="ECO:0000256" key="4">
    <source>
        <dbReference type="ARBA" id="ARBA00022741"/>
    </source>
</evidence>
<dbReference type="InterPro" id="IPR025302">
    <property type="entry name" value="DrrA1/2-like_C"/>
</dbReference>
<dbReference type="SMART" id="SM00382">
    <property type="entry name" value="AAA"/>
    <property type="match status" value="1"/>
</dbReference>
<dbReference type="PROSITE" id="PS00211">
    <property type="entry name" value="ABC_TRANSPORTER_1"/>
    <property type="match status" value="1"/>
</dbReference>
<evidence type="ECO:0000313" key="8">
    <source>
        <dbReference type="Proteomes" id="UP000267268"/>
    </source>
</evidence>
<dbReference type="InterPro" id="IPR027417">
    <property type="entry name" value="P-loop_NTPase"/>
</dbReference>
<evidence type="ECO:0000259" key="6">
    <source>
        <dbReference type="PROSITE" id="PS50893"/>
    </source>
</evidence>
<proteinExistence type="inferred from homology"/>
<keyword evidence="4" id="KW-0547">Nucleotide-binding</keyword>
<organism evidence="7 8">
    <name type="scientific">Flammeovirga pectinis</name>
    <dbReference type="NCBI Taxonomy" id="2494373"/>
    <lineage>
        <taxon>Bacteria</taxon>
        <taxon>Pseudomonadati</taxon>
        <taxon>Bacteroidota</taxon>
        <taxon>Cytophagia</taxon>
        <taxon>Cytophagales</taxon>
        <taxon>Flammeovirgaceae</taxon>
        <taxon>Flammeovirga</taxon>
    </lineage>
</organism>
<dbReference type="RefSeq" id="WP_126611763.1">
    <property type="nucleotide sequence ID" value="NZ_CP034562.1"/>
</dbReference>
<dbReference type="PROSITE" id="PS50893">
    <property type="entry name" value="ABC_TRANSPORTER_2"/>
    <property type="match status" value="1"/>
</dbReference>
<dbReference type="EMBL" id="CP034562">
    <property type="protein sequence ID" value="AZQ61362.1"/>
    <property type="molecule type" value="Genomic_DNA"/>
</dbReference>
<keyword evidence="5 7" id="KW-0067">ATP-binding</keyword>
<dbReference type="Pfam" id="PF00005">
    <property type="entry name" value="ABC_tran"/>
    <property type="match status" value="1"/>
</dbReference>
<evidence type="ECO:0000256" key="1">
    <source>
        <dbReference type="ARBA" id="ARBA00005417"/>
    </source>
</evidence>
<dbReference type="Gene3D" id="3.40.50.300">
    <property type="entry name" value="P-loop containing nucleotide triphosphate hydrolases"/>
    <property type="match status" value="1"/>
</dbReference>
<dbReference type="Proteomes" id="UP000267268">
    <property type="component" value="Chromosome 1"/>
</dbReference>
<evidence type="ECO:0000256" key="3">
    <source>
        <dbReference type="ARBA" id="ARBA00022458"/>
    </source>
</evidence>
<evidence type="ECO:0000256" key="2">
    <source>
        <dbReference type="ARBA" id="ARBA00022448"/>
    </source>
</evidence>
<sequence>MQYFLYKIKETEKLNILEVKGITKRYANHTALNNVSLSVPEQCIYGLLGPNGAGKTSLIRSITQIITPEEGEIFFKGRPLSPEDVYAMGYLPEERGLYKKMGVAEQILYLAQLKGLSSKEAKARTKFWLDRLELKPWYKSNVEDLSKGMQQKVQFISTVIHEPKLLILDEPFSGFDPVNAQLIRDEIFRLRDLGATIILSTHRMESVEQLCDRIALINQSQKVLEGTQFDIKSAYRTNQFDLITTTPVTITQTPHELVTASEKVMYGYKQTIRLLSASPNDLLKEATEKSTVIGMQENIPNMHDIFIEAVQNGNVKTVEEKVNE</sequence>
<protein>
    <submittedName>
        <fullName evidence="7">ABC transporter ATP-binding protein</fullName>
    </submittedName>
</protein>
<dbReference type="InterPro" id="IPR003439">
    <property type="entry name" value="ABC_transporter-like_ATP-bd"/>
</dbReference>
<dbReference type="InterPro" id="IPR017871">
    <property type="entry name" value="ABC_transporter-like_CS"/>
</dbReference>
<dbReference type="PANTHER" id="PTHR42711:SF5">
    <property type="entry name" value="ABC TRANSPORTER ATP-BINDING PROTEIN NATA"/>
    <property type="match status" value="1"/>
</dbReference>
<reference evidence="7 8" key="1">
    <citation type="submission" date="2018-12" db="EMBL/GenBank/DDBJ databases">
        <title>Flammeovirga pectinis sp. nov., isolated from the gut of the Korean scallop, Patinopecten yessoensis.</title>
        <authorList>
            <person name="Bae J.-W."/>
            <person name="Jeong Y.-S."/>
            <person name="Kang W."/>
        </authorList>
    </citation>
    <scope>NUCLEOTIDE SEQUENCE [LARGE SCALE GENOMIC DNA]</scope>
    <source>
        <strain evidence="7 8">L12M1</strain>
    </source>
</reference>
<dbReference type="GO" id="GO:0005524">
    <property type="term" value="F:ATP binding"/>
    <property type="evidence" value="ECO:0007669"/>
    <property type="project" value="UniProtKB-KW"/>
</dbReference>
<accession>A0A3S9NZK4</accession>
<keyword evidence="2" id="KW-0813">Transport</keyword>
<keyword evidence="3" id="KW-0536">Nodulation</keyword>
<dbReference type="InterPro" id="IPR050763">
    <property type="entry name" value="ABC_transporter_ATP-binding"/>
</dbReference>
<dbReference type="PANTHER" id="PTHR42711">
    <property type="entry name" value="ABC TRANSPORTER ATP-BINDING PROTEIN"/>
    <property type="match status" value="1"/>
</dbReference>
<dbReference type="Pfam" id="PF13732">
    <property type="entry name" value="DrrA1-3_C"/>
    <property type="match status" value="1"/>
</dbReference>
<dbReference type="KEGG" id="fll:EI427_03725"/>
<name>A0A3S9NZK4_9BACT</name>
<gene>
    <name evidence="7" type="ORF">EI427_03725</name>
</gene>
<evidence type="ECO:0000256" key="5">
    <source>
        <dbReference type="ARBA" id="ARBA00022840"/>
    </source>
</evidence>
<dbReference type="GO" id="GO:0016887">
    <property type="term" value="F:ATP hydrolysis activity"/>
    <property type="evidence" value="ECO:0007669"/>
    <property type="project" value="InterPro"/>
</dbReference>
<dbReference type="AlphaFoldDB" id="A0A3S9NZK4"/>
<feature type="domain" description="ABC transporter" evidence="6">
    <location>
        <begin position="17"/>
        <end position="244"/>
    </location>
</feature>